<evidence type="ECO:0000313" key="5">
    <source>
        <dbReference type="EMBL" id="CCA17514.1"/>
    </source>
</evidence>
<reference evidence="5" key="2">
    <citation type="submission" date="2011-02" db="EMBL/GenBank/DDBJ databases">
        <authorList>
            <person name="MacLean D."/>
        </authorList>
    </citation>
    <scope>NUCLEOTIDE SEQUENCE</scope>
</reference>
<accession>F0W8Q7</accession>
<dbReference type="HOGENOM" id="CLU_114656_0_2_1"/>
<dbReference type="PANTHER" id="PTHR21141:SF5">
    <property type="entry name" value="LARGE RIBOSOMAL SUBUNIT PROTEIN P2"/>
    <property type="match status" value="1"/>
</dbReference>
<dbReference type="FunFam" id="1.10.10.1410:FF:000002">
    <property type="entry name" value="60S acidic ribosomal protein P2"/>
    <property type="match status" value="1"/>
</dbReference>
<dbReference type="InterPro" id="IPR044076">
    <property type="entry name" value="Ribosomal_P2"/>
</dbReference>
<sequence length="114" mass="11776">MRYIAAYLLAVLGGNESPSAANIEKILNSVGIEIDSERLEKVISELYGKSIDQIIAEGSKKLASFGGCGSAGPSAGGDAAASGAPAEEKVEVKEEAEEVDMAGGLSMFDDDDDY</sequence>
<organism evidence="5">
    <name type="scientific">Albugo laibachii Nc14</name>
    <dbReference type="NCBI Taxonomy" id="890382"/>
    <lineage>
        <taxon>Eukaryota</taxon>
        <taxon>Sar</taxon>
        <taxon>Stramenopiles</taxon>
        <taxon>Oomycota</taxon>
        <taxon>Peronosporomycetes</taxon>
        <taxon>Albuginales</taxon>
        <taxon>Albuginaceae</taxon>
        <taxon>Albugo</taxon>
    </lineage>
</organism>
<dbReference type="AlphaFoldDB" id="F0W8Q7"/>
<dbReference type="Pfam" id="PF00428">
    <property type="entry name" value="Ribosomal_60s"/>
    <property type="match status" value="1"/>
</dbReference>
<dbReference type="HAMAP" id="MF_01478">
    <property type="entry name" value="Ribosomal_L12_arch"/>
    <property type="match status" value="1"/>
</dbReference>
<dbReference type="InterPro" id="IPR038716">
    <property type="entry name" value="P1/P2_N_sf"/>
</dbReference>
<evidence type="ECO:0000256" key="1">
    <source>
        <dbReference type="ARBA" id="ARBA00005436"/>
    </source>
</evidence>
<reference evidence="5" key="1">
    <citation type="journal article" date="2011" name="PLoS Biol.">
        <title>Gene gain and loss during evolution of obligate parasitism in the white rust pathogen of Arabidopsis thaliana.</title>
        <authorList>
            <person name="Kemen E."/>
            <person name="Gardiner A."/>
            <person name="Schultz-Larsen T."/>
            <person name="Kemen A.C."/>
            <person name="Balmuth A.L."/>
            <person name="Robert-Seilaniantz A."/>
            <person name="Bailey K."/>
            <person name="Holub E."/>
            <person name="Studholme D.J."/>
            <person name="Maclean D."/>
            <person name="Jones J.D."/>
        </authorList>
    </citation>
    <scope>NUCLEOTIDE SEQUENCE</scope>
</reference>
<comment type="similarity">
    <text evidence="1">Belongs to the eukaryotic ribosomal protein P1/P2 family.</text>
</comment>
<keyword evidence="2 5" id="KW-0689">Ribosomal protein</keyword>
<name>F0W8Q7_9STRA</name>
<dbReference type="GO" id="GO:0003735">
    <property type="term" value="F:structural constituent of ribosome"/>
    <property type="evidence" value="ECO:0007669"/>
    <property type="project" value="InterPro"/>
</dbReference>
<feature type="compositionally biased region" description="Low complexity" evidence="4">
    <location>
        <begin position="71"/>
        <end position="85"/>
    </location>
</feature>
<feature type="region of interest" description="Disordered" evidence="4">
    <location>
        <begin position="68"/>
        <end position="114"/>
    </location>
</feature>
<dbReference type="PANTHER" id="PTHR21141">
    <property type="entry name" value="60S ACIDIC RIBOSOMAL PROTEIN FAMILY MEMBER"/>
    <property type="match status" value="1"/>
</dbReference>
<dbReference type="GO" id="GO:0002182">
    <property type="term" value="P:cytoplasmic translational elongation"/>
    <property type="evidence" value="ECO:0007669"/>
    <property type="project" value="InterPro"/>
</dbReference>
<evidence type="ECO:0000256" key="2">
    <source>
        <dbReference type="ARBA" id="ARBA00022980"/>
    </source>
</evidence>
<protein>
    <submittedName>
        <fullName evidence="5">Ribosomal protein putative</fullName>
    </submittedName>
</protein>
<gene>
    <name evidence="5" type="primary">AlNc14C36G3182</name>
    <name evidence="5" type="ORF">ALNC14_036570</name>
</gene>
<evidence type="ECO:0000256" key="4">
    <source>
        <dbReference type="SAM" id="MobiDB-lite"/>
    </source>
</evidence>
<dbReference type="CDD" id="cd05833">
    <property type="entry name" value="Ribosomal_P2"/>
    <property type="match status" value="1"/>
</dbReference>
<keyword evidence="3" id="KW-0687">Ribonucleoprotein</keyword>
<dbReference type="InterPro" id="IPR027534">
    <property type="entry name" value="Ribosomal_P1/P2"/>
</dbReference>
<proteinExistence type="inferred from homology"/>
<evidence type="ECO:0000256" key="3">
    <source>
        <dbReference type="ARBA" id="ARBA00023274"/>
    </source>
</evidence>
<dbReference type="Gene3D" id="1.10.10.1410">
    <property type="match status" value="1"/>
</dbReference>
<dbReference type="GO" id="GO:0022625">
    <property type="term" value="C:cytosolic large ribosomal subunit"/>
    <property type="evidence" value="ECO:0007669"/>
    <property type="project" value="InterPro"/>
</dbReference>
<dbReference type="EMBL" id="FR824081">
    <property type="protein sequence ID" value="CCA17514.1"/>
    <property type="molecule type" value="Genomic_DNA"/>
</dbReference>